<dbReference type="GO" id="GO:0017089">
    <property type="term" value="F:glycolipid transfer activity"/>
    <property type="evidence" value="ECO:0007669"/>
    <property type="project" value="TreeGrafter"/>
</dbReference>
<gene>
    <name evidence="6" type="ORF">METZ01_LOCUS237627</name>
</gene>
<sequence>MFNIRWKITLILIVVAGLSYWLLGKLIGGDDQTLTKLAHYPDYYMENFNTLKMNVNGVPKNHLSASYMAHYPDDNTTELDYPVLEIFRENKLPINVSADKGWVTSSNEVILLIGNVRLYQVDNFGEINFELITKDARVLVDKEYAETDKHATLISKNSITNSEGMRIYLQEQRMEFLNNVQTTIEKNQKN</sequence>
<keyword evidence="1" id="KW-1003">Cell membrane</keyword>
<evidence type="ECO:0000256" key="4">
    <source>
        <dbReference type="ARBA" id="ARBA00022989"/>
    </source>
</evidence>
<protein>
    <recommendedName>
        <fullName evidence="7">LPS export ABC transporter periplasmic protein LptC</fullName>
    </recommendedName>
</protein>
<dbReference type="InterPro" id="IPR052363">
    <property type="entry name" value="LPS_export_LptC"/>
</dbReference>
<reference evidence="6" key="1">
    <citation type="submission" date="2018-05" db="EMBL/GenBank/DDBJ databases">
        <authorList>
            <person name="Lanie J.A."/>
            <person name="Ng W.-L."/>
            <person name="Kazmierczak K.M."/>
            <person name="Andrzejewski T.M."/>
            <person name="Davidsen T.M."/>
            <person name="Wayne K.J."/>
            <person name="Tettelin H."/>
            <person name="Glass J.I."/>
            <person name="Rusch D."/>
            <person name="Podicherti R."/>
            <person name="Tsui H.-C.T."/>
            <person name="Winkler M.E."/>
        </authorList>
    </citation>
    <scope>NUCLEOTIDE SEQUENCE</scope>
</reference>
<dbReference type="GO" id="GO:0005886">
    <property type="term" value="C:plasma membrane"/>
    <property type="evidence" value="ECO:0007669"/>
    <property type="project" value="InterPro"/>
</dbReference>
<dbReference type="Pfam" id="PF06835">
    <property type="entry name" value="LptC"/>
    <property type="match status" value="1"/>
</dbReference>
<dbReference type="AlphaFoldDB" id="A0A382HDE4"/>
<dbReference type="InterPro" id="IPR010664">
    <property type="entry name" value="LipoPS_assembly_LptC-rel"/>
</dbReference>
<dbReference type="GO" id="GO:0015221">
    <property type="term" value="F:lipopolysaccharide transmembrane transporter activity"/>
    <property type="evidence" value="ECO:0007669"/>
    <property type="project" value="InterPro"/>
</dbReference>
<dbReference type="GO" id="GO:0030288">
    <property type="term" value="C:outer membrane-bounded periplasmic space"/>
    <property type="evidence" value="ECO:0007669"/>
    <property type="project" value="TreeGrafter"/>
</dbReference>
<keyword evidence="2" id="KW-0997">Cell inner membrane</keyword>
<evidence type="ECO:0000256" key="5">
    <source>
        <dbReference type="ARBA" id="ARBA00023136"/>
    </source>
</evidence>
<dbReference type="InterPro" id="IPR026265">
    <property type="entry name" value="LptC"/>
</dbReference>
<evidence type="ECO:0008006" key="7">
    <source>
        <dbReference type="Google" id="ProtNLM"/>
    </source>
</evidence>
<dbReference type="NCBIfam" id="TIGR04409">
    <property type="entry name" value="LptC_YrbK"/>
    <property type="match status" value="1"/>
</dbReference>
<evidence type="ECO:0000313" key="6">
    <source>
        <dbReference type="EMBL" id="SVB84773.1"/>
    </source>
</evidence>
<dbReference type="Gene3D" id="2.60.450.10">
    <property type="entry name" value="Lipopolysaccharide (LPS) transport protein A like domain"/>
    <property type="match status" value="1"/>
</dbReference>
<organism evidence="6">
    <name type="scientific">marine metagenome</name>
    <dbReference type="NCBI Taxonomy" id="408172"/>
    <lineage>
        <taxon>unclassified sequences</taxon>
        <taxon>metagenomes</taxon>
        <taxon>ecological metagenomes</taxon>
    </lineage>
</organism>
<keyword evidence="3" id="KW-0812">Transmembrane</keyword>
<evidence type="ECO:0000256" key="1">
    <source>
        <dbReference type="ARBA" id="ARBA00022475"/>
    </source>
</evidence>
<name>A0A382HDE4_9ZZZZ</name>
<keyword evidence="4" id="KW-1133">Transmembrane helix</keyword>
<accession>A0A382HDE4</accession>
<evidence type="ECO:0000256" key="2">
    <source>
        <dbReference type="ARBA" id="ARBA00022519"/>
    </source>
</evidence>
<keyword evidence="5" id="KW-0472">Membrane</keyword>
<dbReference type="EMBL" id="UINC01060355">
    <property type="protein sequence ID" value="SVB84773.1"/>
    <property type="molecule type" value="Genomic_DNA"/>
</dbReference>
<proteinExistence type="predicted"/>
<evidence type="ECO:0000256" key="3">
    <source>
        <dbReference type="ARBA" id="ARBA00022692"/>
    </source>
</evidence>
<dbReference type="PANTHER" id="PTHR37481">
    <property type="entry name" value="LIPOPOLYSACCHARIDE EXPORT SYSTEM PROTEIN LPTC"/>
    <property type="match status" value="1"/>
</dbReference>
<dbReference type="PANTHER" id="PTHR37481:SF1">
    <property type="entry name" value="LIPOPOLYSACCHARIDE EXPORT SYSTEM PROTEIN LPTC"/>
    <property type="match status" value="1"/>
</dbReference>